<feature type="transmembrane region" description="Helical" evidence="1">
    <location>
        <begin position="210"/>
        <end position="234"/>
    </location>
</feature>
<protein>
    <submittedName>
        <fullName evidence="2">Uncharacterized protein</fullName>
    </submittedName>
</protein>
<feature type="transmembrane region" description="Helical" evidence="1">
    <location>
        <begin position="98"/>
        <end position="118"/>
    </location>
</feature>
<dbReference type="HOGENOM" id="CLU_038717_1_0_1"/>
<feature type="transmembrane region" description="Helical" evidence="1">
    <location>
        <begin position="312"/>
        <end position="330"/>
    </location>
</feature>
<keyword evidence="3" id="KW-1185">Reference proteome</keyword>
<feature type="transmembrane region" description="Helical" evidence="1">
    <location>
        <begin position="20"/>
        <end position="40"/>
    </location>
</feature>
<keyword evidence="1" id="KW-1133">Transmembrane helix</keyword>
<proteinExistence type="predicted"/>
<feature type="transmembrane region" description="Helical" evidence="1">
    <location>
        <begin position="138"/>
        <end position="158"/>
    </location>
</feature>
<dbReference type="RefSeq" id="XP_013260864.1">
    <property type="nucleotide sequence ID" value="XM_013405410.1"/>
</dbReference>
<accession>A0A072PDZ0</accession>
<organism evidence="2 3">
    <name type="scientific">Exophiala aquamarina CBS 119918</name>
    <dbReference type="NCBI Taxonomy" id="1182545"/>
    <lineage>
        <taxon>Eukaryota</taxon>
        <taxon>Fungi</taxon>
        <taxon>Dikarya</taxon>
        <taxon>Ascomycota</taxon>
        <taxon>Pezizomycotina</taxon>
        <taxon>Eurotiomycetes</taxon>
        <taxon>Chaetothyriomycetidae</taxon>
        <taxon>Chaetothyriales</taxon>
        <taxon>Herpotrichiellaceae</taxon>
        <taxon>Exophiala</taxon>
    </lineage>
</organism>
<feature type="transmembrane region" description="Helical" evidence="1">
    <location>
        <begin position="342"/>
        <end position="368"/>
    </location>
</feature>
<name>A0A072PDZ0_9EURO</name>
<feature type="transmembrane region" description="Helical" evidence="1">
    <location>
        <begin position="254"/>
        <end position="278"/>
    </location>
</feature>
<comment type="caution">
    <text evidence="2">The sequence shown here is derived from an EMBL/GenBank/DDBJ whole genome shotgun (WGS) entry which is preliminary data.</text>
</comment>
<dbReference type="OrthoDB" id="72269at2759"/>
<keyword evidence="1" id="KW-0472">Membrane</keyword>
<reference evidence="2 3" key="1">
    <citation type="submission" date="2013-03" db="EMBL/GenBank/DDBJ databases">
        <title>The Genome Sequence of Exophiala aquamarina CBS 119918.</title>
        <authorList>
            <consortium name="The Broad Institute Genomics Platform"/>
            <person name="Cuomo C."/>
            <person name="de Hoog S."/>
            <person name="Gorbushina A."/>
            <person name="Walker B."/>
            <person name="Young S.K."/>
            <person name="Zeng Q."/>
            <person name="Gargeya S."/>
            <person name="Fitzgerald M."/>
            <person name="Haas B."/>
            <person name="Abouelleil A."/>
            <person name="Allen A.W."/>
            <person name="Alvarado L."/>
            <person name="Arachchi H.M."/>
            <person name="Berlin A.M."/>
            <person name="Chapman S.B."/>
            <person name="Gainer-Dewar J."/>
            <person name="Goldberg J."/>
            <person name="Griggs A."/>
            <person name="Gujja S."/>
            <person name="Hansen M."/>
            <person name="Howarth C."/>
            <person name="Imamovic A."/>
            <person name="Ireland A."/>
            <person name="Larimer J."/>
            <person name="McCowan C."/>
            <person name="Murphy C."/>
            <person name="Pearson M."/>
            <person name="Poon T.W."/>
            <person name="Priest M."/>
            <person name="Roberts A."/>
            <person name="Saif S."/>
            <person name="Shea T."/>
            <person name="Sisk P."/>
            <person name="Sykes S."/>
            <person name="Wortman J."/>
            <person name="Nusbaum C."/>
            <person name="Birren B."/>
        </authorList>
    </citation>
    <scope>NUCLEOTIDE SEQUENCE [LARGE SCALE GENOMIC DNA]</scope>
    <source>
        <strain evidence="2 3">CBS 119918</strain>
    </source>
</reference>
<dbReference type="VEuPathDB" id="FungiDB:A1O9_06200"/>
<dbReference type="EMBL" id="AMGV01000004">
    <property type="protein sequence ID" value="KEF58274.1"/>
    <property type="molecule type" value="Genomic_DNA"/>
</dbReference>
<evidence type="ECO:0000256" key="1">
    <source>
        <dbReference type="SAM" id="Phobius"/>
    </source>
</evidence>
<keyword evidence="1" id="KW-0812">Transmembrane</keyword>
<evidence type="ECO:0000313" key="2">
    <source>
        <dbReference type="EMBL" id="KEF58274.1"/>
    </source>
</evidence>
<sequence>MAKTPQPAKVLPARGSFSTVVLTGIFVALSVVAAQLIRVATVNNGVSHDLDQIVSARRFLDRGIDLRADYTGIAPVDQGIGTLIAAFMAGPAGWDVGFQVQMAYFLVSFFSVISIWSIESVRKRNELAFIRYTSLWALFYQTAGGAIIIPLYYIAYLYESRGVKYWATSQRVVPLNYAKALLPALVIGYLIPTLALFINDSDPEQKRKQFLIFVWQPTPLYVNGILLLLSRFLSSGSPAPAKKESASSAPDVKYLNTIYVAAFTATAAAHIATFYIILTSADPQHSFTHVFVKPHEWGQSGVTKGLHAVFQADYWIIFLASLVWAYLAVLDLRRLGKTNVSLFTSGTLIVIGSVAVGPAAVLAGVWYWRESVMVKPDIYTL</sequence>
<dbReference type="STRING" id="1182545.A0A072PDZ0"/>
<feature type="transmembrane region" description="Helical" evidence="1">
    <location>
        <begin position="178"/>
        <end position="198"/>
    </location>
</feature>
<dbReference type="AlphaFoldDB" id="A0A072PDZ0"/>
<evidence type="ECO:0000313" key="3">
    <source>
        <dbReference type="Proteomes" id="UP000027920"/>
    </source>
</evidence>
<dbReference type="Proteomes" id="UP000027920">
    <property type="component" value="Unassembled WGS sequence"/>
</dbReference>
<dbReference type="GeneID" id="25281117"/>
<gene>
    <name evidence="2" type="ORF">A1O9_06200</name>
</gene>